<dbReference type="Proteomes" id="UP000661894">
    <property type="component" value="Unassembled WGS sequence"/>
</dbReference>
<proteinExistence type="predicted"/>
<comment type="caution">
    <text evidence="1">The sequence shown here is derived from an EMBL/GenBank/DDBJ whole genome shotgun (WGS) entry which is preliminary data.</text>
</comment>
<gene>
    <name evidence="1" type="ORF">H9624_15615</name>
</gene>
<dbReference type="EMBL" id="JACSPO010000017">
    <property type="protein sequence ID" value="MBD8063745.1"/>
    <property type="molecule type" value="Genomic_DNA"/>
</dbReference>
<organism evidence="1 2">
    <name type="scientific">Oceanitalea stevensii</name>
    <dbReference type="NCBI Taxonomy" id="2763072"/>
    <lineage>
        <taxon>Bacteria</taxon>
        <taxon>Bacillati</taxon>
        <taxon>Actinomycetota</taxon>
        <taxon>Actinomycetes</taxon>
        <taxon>Micrococcales</taxon>
        <taxon>Bogoriellaceae</taxon>
        <taxon>Georgenia</taxon>
    </lineage>
</organism>
<dbReference type="RefSeq" id="WP_251840842.1">
    <property type="nucleotide sequence ID" value="NZ_JACSPO010000017.1"/>
</dbReference>
<evidence type="ECO:0000313" key="2">
    <source>
        <dbReference type="Proteomes" id="UP000661894"/>
    </source>
</evidence>
<protein>
    <submittedName>
        <fullName evidence="1">Uncharacterized protein</fullName>
    </submittedName>
</protein>
<sequence length="354" mass="39609">MRINAPLERSTRSVAADWVELHALLDASVANEQSLIRSQTVQREPDHGSLLTDIDAELVDEEILEPENDELSERVYEELAYRERVLGARYPFELVSEYGKWALRRRAAEREAEVAAHNCYICCLLISAIHSELLPTKSDHEVFKSSARALQVESYLTAAEVLGGRAYWFGFPRPDGSGMLKAIQDLASSMGTALAPEERPLGLSANAADGTVDIVAWRPFLDGQAASIVAYGQVASGRNWTAKPIKSFIDGHFLPWFDKAPSHKHIEMLFVPFPQHHEQLEEKKEDFRTVASEKARLRENDYGVVIDRLRLAELMASSKVSGRYETSDYQTHEAFTLAWVEGALEYAADGTVSE</sequence>
<keyword evidence="2" id="KW-1185">Reference proteome</keyword>
<reference evidence="1 2" key="1">
    <citation type="submission" date="2020-08" db="EMBL/GenBank/DDBJ databases">
        <title>A Genomic Blueprint of the Chicken Gut Microbiome.</title>
        <authorList>
            <person name="Gilroy R."/>
            <person name="Ravi A."/>
            <person name="Getino M."/>
            <person name="Pursley I."/>
            <person name="Horton D.L."/>
            <person name="Alikhan N.-F."/>
            <person name="Baker D."/>
            <person name="Gharbi K."/>
            <person name="Hall N."/>
            <person name="Watson M."/>
            <person name="Adriaenssens E.M."/>
            <person name="Foster-Nyarko E."/>
            <person name="Jarju S."/>
            <person name="Secka A."/>
            <person name="Antonio M."/>
            <person name="Oren A."/>
            <person name="Chaudhuri R."/>
            <person name="La Ragione R.M."/>
            <person name="Hildebrand F."/>
            <person name="Pallen M.J."/>
        </authorList>
    </citation>
    <scope>NUCLEOTIDE SEQUENCE [LARGE SCALE GENOMIC DNA]</scope>
    <source>
        <strain evidence="1 2">Sa1BUA1</strain>
    </source>
</reference>
<evidence type="ECO:0000313" key="1">
    <source>
        <dbReference type="EMBL" id="MBD8063745.1"/>
    </source>
</evidence>
<name>A0ABR8Z5Y8_9MICO</name>
<accession>A0ABR8Z5Y8</accession>